<dbReference type="Proteomes" id="UP000663802">
    <property type="component" value="Unassembled WGS sequence"/>
</dbReference>
<organism evidence="1 2">
    <name type="scientific">Clostridium zeae</name>
    <dbReference type="NCBI Taxonomy" id="2759022"/>
    <lineage>
        <taxon>Bacteria</taxon>
        <taxon>Bacillati</taxon>
        <taxon>Bacillota</taxon>
        <taxon>Clostridia</taxon>
        <taxon>Eubacteriales</taxon>
        <taxon>Clostridiaceae</taxon>
        <taxon>Clostridium</taxon>
    </lineage>
</organism>
<name>A0ABQ1EBA3_9CLOT</name>
<dbReference type="Gene3D" id="3.40.50.2000">
    <property type="entry name" value="Glycogen Phosphorylase B"/>
    <property type="match status" value="1"/>
</dbReference>
<reference evidence="1 2" key="1">
    <citation type="journal article" date="2021" name="Int. J. Syst. Evol. Microbiol.">
        <title>Clostridium zeae sp. nov., isolated from corn silage.</title>
        <authorList>
            <person name="Kobayashi H."/>
            <person name="Tanizawa Y."/>
            <person name="Yagura M."/>
            <person name="Sakamoto M."/>
            <person name="Ohkuma M."/>
            <person name="Tohno M."/>
        </authorList>
    </citation>
    <scope>NUCLEOTIDE SEQUENCE [LARGE SCALE GENOMIC DNA]</scope>
    <source>
        <strain evidence="1 2">CSC2</strain>
    </source>
</reference>
<proteinExistence type="predicted"/>
<protein>
    <recommendedName>
        <fullName evidence="3">UDP-glucuronosyltransferase</fullName>
    </recommendedName>
</protein>
<gene>
    <name evidence="1" type="ORF">CSC2_26080</name>
</gene>
<evidence type="ECO:0000313" key="1">
    <source>
        <dbReference type="EMBL" id="GFZ32082.1"/>
    </source>
</evidence>
<accession>A0ABQ1EBA3</accession>
<evidence type="ECO:0008006" key="3">
    <source>
        <dbReference type="Google" id="ProtNLM"/>
    </source>
</evidence>
<evidence type="ECO:0000313" key="2">
    <source>
        <dbReference type="Proteomes" id="UP000663802"/>
    </source>
</evidence>
<keyword evidence="2" id="KW-1185">Reference proteome</keyword>
<sequence length="370" mass="42945">MNSKVVILCSGFGLGFYVPGLLINNNFMKKDIESEVVVFENYVVKDKRDNILINKTAYHDNFKAALVAQRMPWDIRQSIDVEKVDMLLNSWKENEVKNFIVLSGHWIFLLEEYKKRFKLEKINAQIVYIDCKPSPSWKSLNKYIQNYSDNYDETFLFDYANNEVQYTIGIEEDEVIPFDERENRFMIHGGGWGMGTYRDKIPELEAQGFGLDIIAYKKEEASHKNAANRYFMVDPQWTAWRDETDKKAVFPPFAEIIVNKEPEFVTKDEYHPSFDLAKSCKAMISKPGGGTLIDSLNACTPIILLDPFGDHEKKNAELWESLGFGISYDKWKEAGFDMEILNKLHINLLKQKALTKDYTSEYIKSFNTKS</sequence>
<dbReference type="RefSeq" id="WP_206870356.1">
    <property type="nucleotide sequence ID" value="NZ_BMBA01000002.1"/>
</dbReference>
<dbReference type="EMBL" id="BMBA01000002">
    <property type="protein sequence ID" value="GFZ32082.1"/>
    <property type="molecule type" value="Genomic_DNA"/>
</dbReference>
<comment type="caution">
    <text evidence="1">The sequence shown here is derived from an EMBL/GenBank/DDBJ whole genome shotgun (WGS) entry which is preliminary data.</text>
</comment>